<feature type="region of interest" description="Disordered" evidence="2">
    <location>
        <begin position="1276"/>
        <end position="1350"/>
    </location>
</feature>
<evidence type="ECO:0000259" key="3">
    <source>
        <dbReference type="PROSITE" id="PS50238"/>
    </source>
</evidence>
<dbReference type="Gene3D" id="1.10.555.10">
    <property type="entry name" value="Rho GTPase activation protein"/>
    <property type="match status" value="2"/>
</dbReference>
<dbReference type="Proteomes" id="UP001177744">
    <property type="component" value="Unassembled WGS sequence"/>
</dbReference>
<organism evidence="4 5">
    <name type="scientific">Cnephaeus nilssonii</name>
    <name type="common">Northern bat</name>
    <name type="synonym">Eptesicus nilssonii</name>
    <dbReference type="NCBI Taxonomy" id="3371016"/>
    <lineage>
        <taxon>Eukaryota</taxon>
        <taxon>Metazoa</taxon>
        <taxon>Chordata</taxon>
        <taxon>Craniata</taxon>
        <taxon>Vertebrata</taxon>
        <taxon>Euteleostomi</taxon>
        <taxon>Mammalia</taxon>
        <taxon>Eutheria</taxon>
        <taxon>Laurasiatheria</taxon>
        <taxon>Chiroptera</taxon>
        <taxon>Yangochiroptera</taxon>
        <taxon>Vespertilionidae</taxon>
        <taxon>Cnephaeus</taxon>
    </lineage>
</organism>
<feature type="compositionally biased region" description="Polar residues" evidence="2">
    <location>
        <begin position="1011"/>
        <end position="1031"/>
    </location>
</feature>
<feature type="region of interest" description="Disordered" evidence="2">
    <location>
        <begin position="491"/>
        <end position="519"/>
    </location>
</feature>
<dbReference type="InterPro" id="IPR000198">
    <property type="entry name" value="RhoGAP_dom"/>
</dbReference>
<name>A0AA40LSB3_CNENI</name>
<dbReference type="GO" id="GO:0007264">
    <property type="term" value="P:small GTPase-mediated signal transduction"/>
    <property type="evidence" value="ECO:0007669"/>
    <property type="project" value="TreeGrafter"/>
</dbReference>
<keyword evidence="5" id="KW-1185">Reference proteome</keyword>
<dbReference type="SMART" id="SM00324">
    <property type="entry name" value="RhoGAP"/>
    <property type="match status" value="1"/>
</dbReference>
<gene>
    <name evidence="4" type="ORF">QTO34_014476</name>
</gene>
<feature type="domain" description="Rho-GAP" evidence="3">
    <location>
        <begin position="20"/>
        <end position="322"/>
    </location>
</feature>
<feature type="region of interest" description="Disordered" evidence="2">
    <location>
        <begin position="618"/>
        <end position="723"/>
    </location>
</feature>
<dbReference type="Pfam" id="PF00620">
    <property type="entry name" value="RhoGAP"/>
    <property type="match status" value="1"/>
</dbReference>
<feature type="compositionally biased region" description="Basic and acidic residues" evidence="2">
    <location>
        <begin position="691"/>
        <end position="704"/>
    </location>
</feature>
<evidence type="ECO:0000313" key="5">
    <source>
        <dbReference type="Proteomes" id="UP001177744"/>
    </source>
</evidence>
<dbReference type="InterPro" id="IPR008936">
    <property type="entry name" value="Rho_GTPase_activation_prot"/>
</dbReference>
<evidence type="ECO:0000256" key="1">
    <source>
        <dbReference type="ARBA" id="ARBA00022468"/>
    </source>
</evidence>
<feature type="compositionally biased region" description="Basic and acidic residues" evidence="2">
    <location>
        <begin position="826"/>
        <end position="846"/>
    </location>
</feature>
<dbReference type="InterPro" id="IPR051576">
    <property type="entry name" value="PX-Rho_GAP"/>
</dbReference>
<feature type="region of interest" description="Disordered" evidence="2">
    <location>
        <begin position="160"/>
        <end position="185"/>
    </location>
</feature>
<dbReference type="PANTHER" id="PTHR15729:SF3">
    <property type="entry name" value="RHO GTPASE-ACTIVATING PROTEIN 31"/>
    <property type="match status" value="1"/>
</dbReference>
<reference evidence="4" key="1">
    <citation type="submission" date="2023-06" db="EMBL/GenBank/DDBJ databases">
        <title>Reference genome for the Northern bat (Eptesicus nilssonii), a most northern bat species.</title>
        <authorList>
            <person name="Laine V.N."/>
            <person name="Pulliainen A.T."/>
            <person name="Lilley T.M."/>
        </authorList>
    </citation>
    <scope>NUCLEOTIDE SEQUENCE</scope>
    <source>
        <strain evidence="4">BLF_Eptnil</strain>
        <tissue evidence="4">Kidney</tissue>
    </source>
</reference>
<dbReference type="FunFam" id="1.10.555.10:FF:000059">
    <property type="entry name" value="rho GTPase-activating protein 30 isoform X2"/>
    <property type="match status" value="1"/>
</dbReference>
<dbReference type="PROSITE" id="PS50238">
    <property type="entry name" value="RHOGAP"/>
    <property type="match status" value="1"/>
</dbReference>
<proteinExistence type="predicted"/>
<keyword evidence="1" id="KW-0343">GTPase activation</keyword>
<dbReference type="SUPFAM" id="SSF48350">
    <property type="entry name" value="GTPase activation domain, GAP"/>
    <property type="match status" value="1"/>
</dbReference>
<feature type="region of interest" description="Disordered" evidence="2">
    <location>
        <begin position="755"/>
        <end position="1174"/>
    </location>
</feature>
<feature type="compositionally biased region" description="Polar residues" evidence="2">
    <location>
        <begin position="1116"/>
        <end position="1125"/>
    </location>
</feature>
<dbReference type="EMBL" id="JAULJE010000004">
    <property type="protein sequence ID" value="KAK1343920.1"/>
    <property type="molecule type" value="Genomic_DNA"/>
</dbReference>
<feature type="compositionally biased region" description="Pro residues" evidence="2">
    <location>
        <begin position="880"/>
        <end position="890"/>
    </location>
</feature>
<evidence type="ECO:0000313" key="4">
    <source>
        <dbReference type="EMBL" id="KAK1343920.1"/>
    </source>
</evidence>
<feature type="compositionally biased region" description="Polar residues" evidence="2">
    <location>
        <begin position="815"/>
        <end position="824"/>
    </location>
</feature>
<evidence type="ECO:0000256" key="2">
    <source>
        <dbReference type="SAM" id="MobiDB-lite"/>
    </source>
</evidence>
<protein>
    <recommendedName>
        <fullName evidence="3">Rho-GAP domain-containing protein</fullName>
    </recommendedName>
</protein>
<feature type="compositionally biased region" description="Basic and acidic residues" evidence="2">
    <location>
        <begin position="1488"/>
        <end position="1501"/>
    </location>
</feature>
<sequence length="1626" mass="175527">MKQSLAAYVFHDRTKSLCAVPPHKVNKGHVGAPGVPYVLKSCAEFIETHGIVDGIYRLSGVTSNIQRLRATGAGASSRCKWGWRRQWVRALADALIAPQEQGEVEKPSGVIGAGSHSSHQLMALSNQDQRGVLAANASGSSGTGCGCKCWAGLRRMGAKSFQGSAPQPEARLTADEPSDGGRTFSLLCGSAKEQQANSKEPATKEQPAERIPFSISYNTGLAEAVSRRPEEGQLARIQNVVQQLPPSHYRTLEYLIRHLAHIASFSSKTNMHARNLALVWAPNLLRSKEIEATGCNGDAAFLAVRVQQVVIEFILNHVDQIFNNGAPGSLENEENWPIVKSLTLPALSLPMKLVSLEEAQARSLATNHPARKERRENSLPEIVPPMGTLFHTVLELPDNKRKLSSKSKKWKSIFNLGRSGSDSKSKLMEKATIRPAKSMDSLCSVPVEGKETKGNFNLSVATGGFFIPASKMHATSIGSSCDLTKQEGDWGQEGMPAGAEGGFDVSSDRSQLQGAQARPPPEQLKVFRPIEDPESEQTAPKMLGMFYTSTDSPSKSVFTSSLFQMEPSPRHQRKALNISEPFAVSVPLHVSAVISTNSTPCRTPPKELQSLSSLEEFSFQGSESGGCPEEKPPGAETSAASVPKKVALEDAKPGPGAARTVECSKGLSVEPGAQLEEKKPSEIPLSCQHSSELEKRLDPEKVVEEAPEAGQVEPSAPQEGPMARAEVVFLHEMDEDDLTSTLIWPEIQQELKIIESEEELPSLPPPAPKVSPTQPTLESSPRPFAAPEPPGSLPCVSTPAPVSAPLEEWARDPAKQSTEGTPTAANREKPETISRLHRSETEKAPRPDPTSLAPLEIVPFETASPQARVEVGGPGNLSPLIPPAPPPPTPLEEAPGVQLQKDGPEREDSSKNSGTNPHVDQPKPKGSSATPVFGDKASPGQSEKLKSKNAAPDGKGAGFPSPTREVELSPPGEGDAAHATQEPSDCDDDDTGTDVAQHGLEMVEPWEEPQWVTSPLHSPTLKNGQEAQVQGLQCHRLEKRLSHRPSLRQSHSLDSKPTLRASGLSRAPPPAAESRHAAAPATQERVRRDQVVCKPKPAETSPVSLAEGKELGTHLGHSSPQTEQGSVPRPESSKESSPRVQDSTPHGEHPPKSQLKSTECGPPKGKNRPSSLNLDSAIPITDLFRFENVASFGSPGMQLSEPEDPKVTWVTSSHCKVDPWRVDSQDSQDLDMVAHALTGRRNSAPVSVSAVRTSFMVKMCQARAVPVIPPKLQYTEIPQPLPSQSPAEGGAQPLEKSQKNLDPLIGSPSSLESPKEEKPKQDTGAKESLPMDATASRTCEGPSLSPEPGLANLLSTQDAVVQCRKRHIRDRAIWGQPSFFKNRATIRGSRPGRPQSLILFSPPFPIMDHPPPSSTVTDSKVLLSPIRSPTQTVSPGLLCGELAENTWVTPEGVTLRNKMTIPKNGQRLETSTSCFYQPQRRSVILDGRSWDRSAGQDKEEPYQGSPTTRWQLPFGNLERGRTDITSGRFLVLPRKGLHEEPFSRQNPPGSTVIAEISLRASSTSGQTSQPRPVLGWVGDELKLPPPLKNWKLVPTDTYPSLLSSLTVSQLECKRGKELHFASPAEL</sequence>
<feature type="compositionally biased region" description="Basic and acidic residues" evidence="2">
    <location>
        <begin position="1313"/>
        <end position="1325"/>
    </location>
</feature>
<dbReference type="GO" id="GO:0030027">
    <property type="term" value="C:lamellipodium"/>
    <property type="evidence" value="ECO:0007669"/>
    <property type="project" value="TreeGrafter"/>
</dbReference>
<dbReference type="GO" id="GO:0005096">
    <property type="term" value="F:GTPase activator activity"/>
    <property type="evidence" value="ECO:0007669"/>
    <property type="project" value="UniProtKB-KW"/>
</dbReference>
<dbReference type="PANTHER" id="PTHR15729">
    <property type="entry name" value="CDC42 GTPASE-ACTIVATING PROTEIN"/>
    <property type="match status" value="1"/>
</dbReference>
<feature type="region of interest" description="Disordered" evidence="2">
    <location>
        <begin position="191"/>
        <end position="210"/>
    </location>
</feature>
<comment type="caution">
    <text evidence="4">The sequence shown here is derived from an EMBL/GenBank/DDBJ whole genome shotgun (WGS) entry which is preliminary data.</text>
</comment>
<accession>A0AA40LSB3</accession>
<feature type="region of interest" description="Disordered" evidence="2">
    <location>
        <begin position="1488"/>
        <end position="1510"/>
    </location>
</feature>